<dbReference type="GO" id="GO:0015093">
    <property type="term" value="F:ferrous iron transmembrane transporter activity"/>
    <property type="evidence" value="ECO:0007669"/>
    <property type="project" value="TreeGrafter"/>
</dbReference>
<dbReference type="AlphaFoldDB" id="A0A1D9MLN4"/>
<accession>A0A1D9MLN4</accession>
<evidence type="ECO:0000313" key="7">
    <source>
        <dbReference type="EMBL" id="AOZ73214.1"/>
    </source>
</evidence>
<keyword evidence="5 6" id="KW-0472">Membrane</keyword>
<dbReference type="STRING" id="1912795.BK816_07845"/>
<dbReference type="InterPro" id="IPR004923">
    <property type="entry name" value="FTR1/Fip1/EfeU"/>
</dbReference>
<reference evidence="7 8" key="1">
    <citation type="submission" date="2016-10" db="EMBL/GenBank/DDBJ databases">
        <title>Actinomyces aegypiusis sp. nov., isolated from the Aegypius monachus in Qinghai Tibet Plateau China.</title>
        <authorList>
            <person name="Wang Y."/>
        </authorList>
    </citation>
    <scope>NUCLEOTIDE SEQUENCE [LARGE SCALE GENOMIC DNA]</scope>
    <source>
        <strain evidence="7 8">VUL4_3</strain>
    </source>
</reference>
<dbReference type="Proteomes" id="UP000176288">
    <property type="component" value="Chromosome"/>
</dbReference>
<dbReference type="GO" id="GO:0033573">
    <property type="term" value="C:high-affinity iron permease complex"/>
    <property type="evidence" value="ECO:0007669"/>
    <property type="project" value="InterPro"/>
</dbReference>
<name>A0A1D9MLN4_9ACTO</name>
<dbReference type="EMBL" id="CP017812">
    <property type="protein sequence ID" value="AOZ73214.1"/>
    <property type="molecule type" value="Genomic_DNA"/>
</dbReference>
<comment type="similarity">
    <text evidence="2">Belongs to the oxidase-dependent Fe transporter (OFeT) (TC 9.A.10.1) family.</text>
</comment>
<comment type="subcellular location">
    <subcellularLocation>
        <location evidence="1">Membrane</location>
        <topology evidence="1">Multi-pass membrane protein</topology>
    </subcellularLocation>
</comment>
<feature type="transmembrane region" description="Helical" evidence="6">
    <location>
        <begin position="71"/>
        <end position="91"/>
    </location>
</feature>
<keyword evidence="8" id="KW-1185">Reference proteome</keyword>
<feature type="transmembrane region" description="Helical" evidence="6">
    <location>
        <begin position="178"/>
        <end position="202"/>
    </location>
</feature>
<evidence type="ECO:0000256" key="2">
    <source>
        <dbReference type="ARBA" id="ARBA00008333"/>
    </source>
</evidence>
<dbReference type="Pfam" id="PF03239">
    <property type="entry name" value="FTR1"/>
    <property type="match status" value="1"/>
</dbReference>
<dbReference type="RefSeq" id="WP_071164677.1">
    <property type="nucleotide sequence ID" value="NZ_CP017812.1"/>
</dbReference>
<feature type="transmembrane region" description="Helical" evidence="6">
    <location>
        <begin position="39"/>
        <end position="59"/>
    </location>
</feature>
<keyword evidence="3 6" id="KW-0812">Transmembrane</keyword>
<protein>
    <submittedName>
        <fullName evidence="7">Iron transporter</fullName>
    </submittedName>
</protein>
<keyword evidence="4 6" id="KW-1133">Transmembrane helix</keyword>
<dbReference type="PANTHER" id="PTHR31632">
    <property type="entry name" value="IRON TRANSPORTER FTH1"/>
    <property type="match status" value="1"/>
</dbReference>
<evidence type="ECO:0000256" key="3">
    <source>
        <dbReference type="ARBA" id="ARBA00022692"/>
    </source>
</evidence>
<feature type="transmembrane region" description="Helical" evidence="6">
    <location>
        <begin position="150"/>
        <end position="171"/>
    </location>
</feature>
<dbReference type="NCBIfam" id="NF041756">
    <property type="entry name" value="EfeU"/>
    <property type="match status" value="1"/>
</dbReference>
<evidence type="ECO:0000313" key="8">
    <source>
        <dbReference type="Proteomes" id="UP000176288"/>
    </source>
</evidence>
<evidence type="ECO:0000256" key="6">
    <source>
        <dbReference type="SAM" id="Phobius"/>
    </source>
</evidence>
<organism evidence="7 8">
    <name type="scientific">Boudabousia tangfeifanii</name>
    <dbReference type="NCBI Taxonomy" id="1912795"/>
    <lineage>
        <taxon>Bacteria</taxon>
        <taxon>Bacillati</taxon>
        <taxon>Actinomycetota</taxon>
        <taxon>Actinomycetes</taxon>
        <taxon>Actinomycetales</taxon>
        <taxon>Actinomycetaceae</taxon>
        <taxon>Boudabousia</taxon>
    </lineage>
</organism>
<gene>
    <name evidence="7" type="ORF">BK816_07845</name>
</gene>
<feature type="transmembrane region" description="Helical" evidence="6">
    <location>
        <begin position="258"/>
        <end position="277"/>
    </location>
</feature>
<dbReference type="PANTHER" id="PTHR31632:SF2">
    <property type="entry name" value="PLASMA MEMBRANE IRON PERMEASE"/>
    <property type="match status" value="1"/>
</dbReference>
<dbReference type="OrthoDB" id="7260758at2"/>
<evidence type="ECO:0000256" key="1">
    <source>
        <dbReference type="ARBA" id="ARBA00004141"/>
    </source>
</evidence>
<feature type="transmembrane region" description="Helical" evidence="6">
    <location>
        <begin position="117"/>
        <end position="138"/>
    </location>
</feature>
<evidence type="ECO:0000256" key="4">
    <source>
        <dbReference type="ARBA" id="ARBA00022989"/>
    </source>
</evidence>
<proteinExistence type="inferred from homology"/>
<dbReference type="KEGG" id="avu:BK816_07845"/>
<sequence length="318" mass="34609">MFWGNFIIALREGVEASLLVGILVAYVVKIGRRDVLPKLWLGVILAALIPLGAGAYMTWGTYTLTMQAQEILGGSLSLLAAVFVTWMMLWMSSHSRELAGNLTADAAKALENNSAWAFVWLAVLAVGREGIETAVFIMGTVDSSANTSTYAPLLGMLAGLAVAVLIGWIIYSGAARFNLHLFFSITGFFLIFVAAGIAAYGIHDLQEAGVLPGLTNTVYRLSPYFDGSVFPWLTANSTWFNLLSAMFNVQLDPTWLEFLMWWAYVLTVLPIFIYVQFIRPKKIAKARATSQAQLALAQAKANPGNPRQVPATAKAMTT</sequence>
<feature type="transmembrane region" description="Helical" evidence="6">
    <location>
        <begin position="6"/>
        <end position="27"/>
    </location>
</feature>
<evidence type="ECO:0000256" key="5">
    <source>
        <dbReference type="ARBA" id="ARBA00023136"/>
    </source>
</evidence>